<comment type="caution">
    <text evidence="9">The sequence shown here is derived from an EMBL/GenBank/DDBJ whole genome shotgun (WGS) entry which is preliminary data.</text>
</comment>
<dbReference type="FunFam" id="3.40.640.10:FF:000034">
    <property type="entry name" value="Probable glycine dehydrogenase (decarboxylating) subunit 2"/>
    <property type="match status" value="1"/>
</dbReference>
<dbReference type="GO" id="GO:0004375">
    <property type="term" value="F:glycine dehydrogenase (decarboxylating) activity"/>
    <property type="evidence" value="ECO:0007669"/>
    <property type="project" value="UniProtKB-EC"/>
</dbReference>
<comment type="cofactor">
    <cofactor evidence="1 6">
        <name>pyridoxal 5'-phosphate</name>
        <dbReference type="ChEBI" id="CHEBI:597326"/>
    </cofactor>
</comment>
<dbReference type="STRING" id="1703770.AMJ39_09350"/>
<dbReference type="Gene3D" id="3.40.640.10">
    <property type="entry name" value="Type I PLP-dependent aspartate aminotransferase-like (Major domain)"/>
    <property type="match status" value="1"/>
</dbReference>
<comment type="function">
    <text evidence="2 6">The glycine cleavage system catalyzes the degradation of glycine. The P protein binds the alpha-amino group of glycine through its pyridoxal phosphate cofactor; CO(2) is released and the remaining methylamine moiety is then transferred to the lipoamide cofactor of the H protein.</text>
</comment>
<evidence type="ECO:0000259" key="7">
    <source>
        <dbReference type="Pfam" id="PF02347"/>
    </source>
</evidence>
<dbReference type="Pfam" id="PF02347">
    <property type="entry name" value="GDC-P"/>
    <property type="match status" value="1"/>
</dbReference>
<evidence type="ECO:0000256" key="3">
    <source>
        <dbReference type="ARBA" id="ARBA00022898"/>
    </source>
</evidence>
<dbReference type="GO" id="GO:0005960">
    <property type="term" value="C:glycine cleavage complex"/>
    <property type="evidence" value="ECO:0007669"/>
    <property type="project" value="TreeGrafter"/>
</dbReference>
<comment type="catalytic activity">
    <reaction evidence="5 6">
        <text>N(6)-[(R)-lipoyl]-L-lysyl-[glycine-cleavage complex H protein] + glycine + H(+) = N(6)-[(R)-S(8)-aminomethyldihydrolipoyl]-L-lysyl-[glycine-cleavage complex H protein] + CO2</text>
        <dbReference type="Rhea" id="RHEA:24304"/>
        <dbReference type="Rhea" id="RHEA-COMP:10494"/>
        <dbReference type="Rhea" id="RHEA-COMP:10495"/>
        <dbReference type="ChEBI" id="CHEBI:15378"/>
        <dbReference type="ChEBI" id="CHEBI:16526"/>
        <dbReference type="ChEBI" id="CHEBI:57305"/>
        <dbReference type="ChEBI" id="CHEBI:83099"/>
        <dbReference type="ChEBI" id="CHEBI:83143"/>
        <dbReference type="EC" id="1.4.4.2"/>
    </reaction>
</comment>
<dbReference type="InterPro" id="IPR015421">
    <property type="entry name" value="PyrdxlP-dep_Trfase_major"/>
</dbReference>
<evidence type="ECO:0000256" key="5">
    <source>
        <dbReference type="ARBA" id="ARBA00049026"/>
    </source>
</evidence>
<accession>A0A0S7WNN6</accession>
<dbReference type="InterPro" id="IPR020581">
    <property type="entry name" value="GDC_P"/>
</dbReference>
<dbReference type="SUPFAM" id="SSF53383">
    <property type="entry name" value="PLP-dependent transferases"/>
    <property type="match status" value="1"/>
</dbReference>
<dbReference type="InterPro" id="IPR049316">
    <property type="entry name" value="GDC-P_C"/>
</dbReference>
<name>A0A0S7WNN6_UNCT6</name>
<dbReference type="GO" id="GO:0016594">
    <property type="term" value="F:glycine binding"/>
    <property type="evidence" value="ECO:0007669"/>
    <property type="project" value="TreeGrafter"/>
</dbReference>
<dbReference type="PANTHER" id="PTHR11773">
    <property type="entry name" value="GLYCINE DEHYDROGENASE, DECARBOXYLATING"/>
    <property type="match status" value="1"/>
</dbReference>
<evidence type="ECO:0000256" key="6">
    <source>
        <dbReference type="HAMAP-Rule" id="MF_00713"/>
    </source>
</evidence>
<evidence type="ECO:0000256" key="1">
    <source>
        <dbReference type="ARBA" id="ARBA00001933"/>
    </source>
</evidence>
<evidence type="ECO:0000256" key="2">
    <source>
        <dbReference type="ARBA" id="ARBA00003788"/>
    </source>
</evidence>
<sequence>MNILEPTIFDLSQEGRQGAALPDLDVPEKPLEELLPEESLRRDLPHLPEVSEPEVVRHFIHLSSFNHHIDKGFYPLGSCTMKYNPKVNEVSARLPGFARVHPLAPAKTVQGALRLMHELGDLLCRISGLDEVTLQPAAGAQGELAGLMMIRAYHDKRGHRRSKVLIPDSAHGTNPASVTLAGYRSVQVASNDRGLVDIDDLRRAADEEVAALMLTNPNTLGLFESDIEEIERIVHGVGAQLYMDGANLNALLGIARPGDMGFDVVHFNLHKTFSTPHGGGGPGAGPVGVKAHIGPFLPVPVILRDGEEYRLDYDRPDSIGKIQSFYGNFGVMVRAYTYIRMMGARGLRAVSENAIINANYLKRKLEGTYDLPYPQHCQHEFVLSGRRQKEQGVKTLDIAKRLLDFGVHAPTIYFPLIVPEALMIEPTETESKESLDAFIDAMLTIAREVSTDPERVRTAPHTTPVRRLDEAGAGRKLDVRQRADRGV</sequence>
<dbReference type="Gene3D" id="6.20.440.10">
    <property type="match status" value="1"/>
</dbReference>
<dbReference type="HAMAP" id="MF_00713">
    <property type="entry name" value="GcvPB"/>
    <property type="match status" value="1"/>
</dbReference>
<dbReference type="InterPro" id="IPR049315">
    <property type="entry name" value="GDC-P_N"/>
</dbReference>
<dbReference type="Gene3D" id="3.90.1150.10">
    <property type="entry name" value="Aspartate Aminotransferase, domain 1"/>
    <property type="match status" value="1"/>
</dbReference>
<keyword evidence="3 6" id="KW-0663">Pyridoxal phosphate</keyword>
<dbReference type="EC" id="1.4.4.2" evidence="6"/>
<dbReference type="InterPro" id="IPR015422">
    <property type="entry name" value="PyrdxlP-dep_Trfase_small"/>
</dbReference>
<protein>
    <recommendedName>
        <fullName evidence="6">Probable glycine dehydrogenase (decarboxylating) subunit 2</fullName>
        <ecNumber evidence="6">1.4.4.2</ecNumber>
    </recommendedName>
    <alternativeName>
        <fullName evidence="6">Glycine cleavage system P-protein subunit 2</fullName>
    </alternativeName>
    <alternativeName>
        <fullName evidence="6">Glycine decarboxylase subunit 2</fullName>
    </alternativeName>
    <alternativeName>
        <fullName evidence="6">Glycine dehydrogenase (aminomethyl-transferring) subunit 2</fullName>
    </alternativeName>
</protein>
<dbReference type="FunFam" id="3.90.1150.10:FF:000014">
    <property type="entry name" value="Probable glycine dehydrogenase (decarboxylating) subunit 2"/>
    <property type="match status" value="1"/>
</dbReference>
<dbReference type="GO" id="GO:0030170">
    <property type="term" value="F:pyridoxal phosphate binding"/>
    <property type="evidence" value="ECO:0007669"/>
    <property type="project" value="TreeGrafter"/>
</dbReference>
<dbReference type="Proteomes" id="UP000052008">
    <property type="component" value="Unassembled WGS sequence"/>
</dbReference>
<dbReference type="PANTHER" id="PTHR11773:SF1">
    <property type="entry name" value="GLYCINE DEHYDROGENASE (DECARBOXYLATING), MITOCHONDRIAL"/>
    <property type="match status" value="1"/>
</dbReference>
<organism evidence="9 10">
    <name type="scientific">candidate division TA06 bacterium DG_24</name>
    <dbReference type="NCBI Taxonomy" id="1703770"/>
    <lineage>
        <taxon>Bacteria</taxon>
        <taxon>Bacteria division TA06</taxon>
    </lineage>
</organism>
<dbReference type="Pfam" id="PF21478">
    <property type="entry name" value="GcvP2_C"/>
    <property type="match status" value="1"/>
</dbReference>
<reference evidence="9 10" key="1">
    <citation type="journal article" date="2015" name="Microbiome">
        <title>Genomic resolution of linkages in carbon, nitrogen, and sulfur cycling among widespread estuary sediment bacteria.</title>
        <authorList>
            <person name="Baker B.J."/>
            <person name="Lazar C.S."/>
            <person name="Teske A.P."/>
            <person name="Dick G.J."/>
        </authorList>
    </citation>
    <scope>NUCLEOTIDE SEQUENCE [LARGE SCALE GENOMIC DNA]</scope>
    <source>
        <strain evidence="9">DG_24</strain>
    </source>
</reference>
<dbReference type="GO" id="GO:0019464">
    <property type="term" value="P:glycine decarboxylation via glycine cleavage system"/>
    <property type="evidence" value="ECO:0007669"/>
    <property type="project" value="UniProtKB-UniRule"/>
</dbReference>
<dbReference type="NCBIfam" id="NF003346">
    <property type="entry name" value="PRK04366.1"/>
    <property type="match status" value="1"/>
</dbReference>
<dbReference type="InterPro" id="IPR015424">
    <property type="entry name" value="PyrdxlP-dep_Trfase"/>
</dbReference>
<dbReference type="AlphaFoldDB" id="A0A0S7WNN6"/>
<evidence type="ECO:0000259" key="8">
    <source>
        <dbReference type="Pfam" id="PF21478"/>
    </source>
</evidence>
<feature type="domain" description="Glycine cleavage system P-protein N-terminal" evidence="7">
    <location>
        <begin position="49"/>
        <end position="293"/>
    </location>
</feature>
<dbReference type="InterPro" id="IPR023012">
    <property type="entry name" value="GcvPB"/>
</dbReference>
<dbReference type="GO" id="GO:0005829">
    <property type="term" value="C:cytosol"/>
    <property type="evidence" value="ECO:0007669"/>
    <property type="project" value="TreeGrafter"/>
</dbReference>
<comment type="similarity">
    <text evidence="6">Belongs to the GcvP family. C-terminal subunit subfamily.</text>
</comment>
<dbReference type="PATRIC" id="fig|1703770.3.peg.1190"/>
<evidence type="ECO:0000313" key="10">
    <source>
        <dbReference type="Proteomes" id="UP000052008"/>
    </source>
</evidence>
<comment type="subunit">
    <text evidence="6">The glycine cleavage system is composed of four proteins: P, T, L and H. In this organism, the P 'protein' is a heterodimer of two subunits.</text>
</comment>
<gene>
    <name evidence="6" type="primary">gcvPB</name>
    <name evidence="9" type="ORF">AMJ39_09350</name>
</gene>
<keyword evidence="4 6" id="KW-0560">Oxidoreductase</keyword>
<feature type="domain" description="Glycine dehydrogenase C-terminal" evidence="8">
    <location>
        <begin position="351"/>
        <end position="451"/>
    </location>
</feature>
<feature type="modified residue" description="N6-(pyridoxal phosphate)lysine" evidence="6">
    <location>
        <position position="271"/>
    </location>
</feature>
<dbReference type="EMBL" id="LIZS01000099">
    <property type="protein sequence ID" value="KPJ51754.1"/>
    <property type="molecule type" value="Genomic_DNA"/>
</dbReference>
<proteinExistence type="inferred from homology"/>
<evidence type="ECO:0000256" key="4">
    <source>
        <dbReference type="ARBA" id="ARBA00023002"/>
    </source>
</evidence>
<evidence type="ECO:0000313" key="9">
    <source>
        <dbReference type="EMBL" id="KPJ51754.1"/>
    </source>
</evidence>
<dbReference type="CDD" id="cd00613">
    <property type="entry name" value="GDC-P"/>
    <property type="match status" value="1"/>
</dbReference>